<name>A0A1X3DEF7_9NEIS</name>
<dbReference type="SUPFAM" id="SSF52172">
    <property type="entry name" value="CheY-like"/>
    <property type="match status" value="1"/>
</dbReference>
<reference evidence="9" key="1">
    <citation type="submission" date="2017-01" db="EMBL/GenBank/DDBJ databases">
        <authorList>
            <person name="Wolfgang W.J."/>
            <person name="Cole J."/>
            <person name="Wroblewski D."/>
            <person name="Mcginnis J."/>
            <person name="Musser K.A."/>
        </authorList>
    </citation>
    <scope>NUCLEOTIDE SEQUENCE [LARGE SCALE GENOMIC DNA]</scope>
    <source>
        <strain evidence="9">DSM 19151</strain>
    </source>
</reference>
<dbReference type="Pfam" id="PF00072">
    <property type="entry name" value="Response_reg"/>
    <property type="match status" value="1"/>
</dbReference>
<dbReference type="GO" id="GO:0000160">
    <property type="term" value="P:phosphorelay signal transduction system"/>
    <property type="evidence" value="ECO:0007669"/>
    <property type="project" value="InterPro"/>
</dbReference>
<dbReference type="PROSITE" id="PS50043">
    <property type="entry name" value="HTH_LUXR_2"/>
    <property type="match status" value="1"/>
</dbReference>
<keyword evidence="9" id="KW-1185">Reference proteome</keyword>
<dbReference type="Proteomes" id="UP000193118">
    <property type="component" value="Unassembled WGS sequence"/>
</dbReference>
<evidence type="ECO:0000256" key="3">
    <source>
        <dbReference type="ARBA" id="ARBA00023125"/>
    </source>
</evidence>
<dbReference type="InterPro" id="IPR000792">
    <property type="entry name" value="Tscrpt_reg_LuxR_C"/>
</dbReference>
<evidence type="ECO:0000256" key="1">
    <source>
        <dbReference type="ARBA" id="ARBA00022553"/>
    </source>
</evidence>
<accession>A0A1X3DEF7</accession>
<feature type="domain" description="Response regulatory" evidence="7">
    <location>
        <begin position="11"/>
        <end position="127"/>
    </location>
</feature>
<keyword evidence="4" id="KW-0804">Transcription</keyword>
<gene>
    <name evidence="8" type="ORF">BWD09_02975</name>
</gene>
<keyword evidence="1 5" id="KW-0597">Phosphoprotein</keyword>
<comment type="caution">
    <text evidence="8">The sequence shown here is derived from an EMBL/GenBank/DDBJ whole genome shotgun (WGS) entry which is preliminary data.</text>
</comment>
<dbReference type="PROSITE" id="PS00622">
    <property type="entry name" value="HTH_LUXR_1"/>
    <property type="match status" value="1"/>
</dbReference>
<dbReference type="PRINTS" id="PR00038">
    <property type="entry name" value="HTHLUXR"/>
</dbReference>
<evidence type="ECO:0000259" key="7">
    <source>
        <dbReference type="PROSITE" id="PS50110"/>
    </source>
</evidence>
<dbReference type="InterPro" id="IPR001789">
    <property type="entry name" value="Sig_transdc_resp-reg_receiver"/>
</dbReference>
<dbReference type="Pfam" id="PF00196">
    <property type="entry name" value="GerE"/>
    <property type="match status" value="1"/>
</dbReference>
<dbReference type="SMART" id="SM00448">
    <property type="entry name" value="REC"/>
    <property type="match status" value="1"/>
</dbReference>
<dbReference type="AlphaFoldDB" id="A0A1X3DEF7"/>
<sequence>MTLEHTTEPIRIVLIDDHTLFRSGIKALLARQEGFEVIGEASDGLSGVKLVEQAAPDVVLLDLDMPVMNGREALAQILSSRPEQTVVMLTVSEDSEDLTECMRLGARGFLLKNIHAEFLIESIKKAAAGDNVFSPEMTARLVQSLINPGTPAVAGALDSLTQRELEILGHLAAGRSNKVIARKLDLAESTIKVHVQNILRKLELTSRVQAAVYAVQHNVPQPQD</sequence>
<dbReference type="Gene3D" id="3.40.50.2300">
    <property type="match status" value="1"/>
</dbReference>
<evidence type="ECO:0000256" key="5">
    <source>
        <dbReference type="PROSITE-ProRule" id="PRU00169"/>
    </source>
</evidence>
<evidence type="ECO:0000256" key="2">
    <source>
        <dbReference type="ARBA" id="ARBA00023015"/>
    </source>
</evidence>
<dbReference type="SUPFAM" id="SSF46894">
    <property type="entry name" value="C-terminal effector domain of the bipartite response regulators"/>
    <property type="match status" value="1"/>
</dbReference>
<dbReference type="PANTHER" id="PTHR43214">
    <property type="entry name" value="TWO-COMPONENT RESPONSE REGULATOR"/>
    <property type="match status" value="1"/>
</dbReference>
<dbReference type="GeneID" id="94581842"/>
<dbReference type="PANTHER" id="PTHR43214:SF41">
    <property type="entry name" value="NITRATE_NITRITE RESPONSE REGULATOR PROTEIN NARP"/>
    <property type="match status" value="1"/>
</dbReference>
<evidence type="ECO:0000259" key="6">
    <source>
        <dbReference type="PROSITE" id="PS50043"/>
    </source>
</evidence>
<dbReference type="PROSITE" id="PS50110">
    <property type="entry name" value="RESPONSE_REGULATORY"/>
    <property type="match status" value="1"/>
</dbReference>
<dbReference type="OrthoDB" id="9780593at2"/>
<evidence type="ECO:0000313" key="8">
    <source>
        <dbReference type="EMBL" id="OSI18165.1"/>
    </source>
</evidence>
<organism evidence="8 9">
    <name type="scientific">Neisseria dentiae</name>
    <dbReference type="NCBI Taxonomy" id="194197"/>
    <lineage>
        <taxon>Bacteria</taxon>
        <taxon>Pseudomonadati</taxon>
        <taxon>Pseudomonadota</taxon>
        <taxon>Betaproteobacteria</taxon>
        <taxon>Neisseriales</taxon>
        <taxon>Neisseriaceae</taxon>
        <taxon>Neisseria</taxon>
    </lineage>
</organism>
<dbReference type="GO" id="GO:0006355">
    <property type="term" value="P:regulation of DNA-templated transcription"/>
    <property type="evidence" value="ECO:0007669"/>
    <property type="project" value="InterPro"/>
</dbReference>
<dbReference type="InterPro" id="IPR058245">
    <property type="entry name" value="NreC/VraR/RcsB-like_REC"/>
</dbReference>
<dbReference type="GO" id="GO:0003677">
    <property type="term" value="F:DNA binding"/>
    <property type="evidence" value="ECO:0007669"/>
    <property type="project" value="UniProtKB-KW"/>
</dbReference>
<evidence type="ECO:0000256" key="4">
    <source>
        <dbReference type="ARBA" id="ARBA00023163"/>
    </source>
</evidence>
<protein>
    <submittedName>
        <fullName evidence="8">DNA-binding response regulator</fullName>
    </submittedName>
</protein>
<dbReference type="SMART" id="SM00421">
    <property type="entry name" value="HTH_LUXR"/>
    <property type="match status" value="1"/>
</dbReference>
<dbReference type="InterPro" id="IPR011006">
    <property type="entry name" value="CheY-like_superfamily"/>
</dbReference>
<feature type="domain" description="HTH luxR-type" evidence="6">
    <location>
        <begin position="153"/>
        <end position="218"/>
    </location>
</feature>
<evidence type="ECO:0000313" key="9">
    <source>
        <dbReference type="Proteomes" id="UP000193118"/>
    </source>
</evidence>
<dbReference type="EMBL" id="MTBO01000004">
    <property type="protein sequence ID" value="OSI18165.1"/>
    <property type="molecule type" value="Genomic_DNA"/>
</dbReference>
<feature type="modified residue" description="4-aspartylphosphate" evidence="5">
    <location>
        <position position="62"/>
    </location>
</feature>
<dbReference type="RefSeq" id="WP_085365250.1">
    <property type="nucleotide sequence ID" value="NZ_CAUJPZ010000002.1"/>
</dbReference>
<dbReference type="InterPro" id="IPR039420">
    <property type="entry name" value="WalR-like"/>
</dbReference>
<dbReference type="CDD" id="cd06170">
    <property type="entry name" value="LuxR_C_like"/>
    <property type="match status" value="1"/>
</dbReference>
<keyword evidence="2" id="KW-0805">Transcription regulation</keyword>
<dbReference type="CDD" id="cd17535">
    <property type="entry name" value="REC_NarL-like"/>
    <property type="match status" value="1"/>
</dbReference>
<dbReference type="InterPro" id="IPR016032">
    <property type="entry name" value="Sig_transdc_resp-reg_C-effctor"/>
</dbReference>
<dbReference type="STRING" id="194197.BWD09_02975"/>
<proteinExistence type="predicted"/>
<keyword evidence="3 8" id="KW-0238">DNA-binding</keyword>